<dbReference type="InterPro" id="IPR038885">
    <property type="entry name" value="PLB1"/>
</dbReference>
<keyword evidence="2" id="KW-1185">Reference proteome</keyword>
<dbReference type="STRING" id="151549.A0A4C1T5K2"/>
<dbReference type="AlphaFoldDB" id="A0A4C1T5K2"/>
<dbReference type="Gene3D" id="3.40.50.1110">
    <property type="entry name" value="SGNH hydrolase"/>
    <property type="match status" value="1"/>
</dbReference>
<reference evidence="1 2" key="1">
    <citation type="journal article" date="2019" name="Commun. Biol.">
        <title>The bagworm genome reveals a unique fibroin gene that provides high tensile strength.</title>
        <authorList>
            <person name="Kono N."/>
            <person name="Nakamura H."/>
            <person name="Ohtoshi R."/>
            <person name="Tomita M."/>
            <person name="Numata K."/>
            <person name="Arakawa K."/>
        </authorList>
    </citation>
    <scope>NUCLEOTIDE SEQUENCE [LARGE SCALE GENOMIC DNA]</scope>
</reference>
<name>A0A4C1T5K2_EUMVA</name>
<organism evidence="1 2">
    <name type="scientific">Eumeta variegata</name>
    <name type="common">Bagworm moth</name>
    <name type="synonym">Eumeta japonica</name>
    <dbReference type="NCBI Taxonomy" id="151549"/>
    <lineage>
        <taxon>Eukaryota</taxon>
        <taxon>Metazoa</taxon>
        <taxon>Ecdysozoa</taxon>
        <taxon>Arthropoda</taxon>
        <taxon>Hexapoda</taxon>
        <taxon>Insecta</taxon>
        <taxon>Pterygota</taxon>
        <taxon>Neoptera</taxon>
        <taxon>Endopterygota</taxon>
        <taxon>Lepidoptera</taxon>
        <taxon>Glossata</taxon>
        <taxon>Ditrysia</taxon>
        <taxon>Tineoidea</taxon>
        <taxon>Psychidae</taxon>
        <taxon>Oiketicinae</taxon>
        <taxon>Eumeta</taxon>
    </lineage>
</organism>
<dbReference type="GO" id="GO:0006644">
    <property type="term" value="P:phospholipid metabolic process"/>
    <property type="evidence" value="ECO:0007669"/>
    <property type="project" value="TreeGrafter"/>
</dbReference>
<gene>
    <name evidence="1" type="ORF">EVAR_76509_1</name>
</gene>
<evidence type="ECO:0008006" key="3">
    <source>
        <dbReference type="Google" id="ProtNLM"/>
    </source>
</evidence>
<dbReference type="PANTHER" id="PTHR21325:SF31">
    <property type="entry name" value="GH22081P-RELATED"/>
    <property type="match status" value="1"/>
</dbReference>
<dbReference type="Proteomes" id="UP000299102">
    <property type="component" value="Unassembled WGS sequence"/>
</dbReference>
<dbReference type="InterPro" id="IPR001087">
    <property type="entry name" value="GDSL"/>
</dbReference>
<evidence type="ECO:0000313" key="1">
    <source>
        <dbReference type="EMBL" id="GBP09486.1"/>
    </source>
</evidence>
<dbReference type="InterPro" id="IPR036514">
    <property type="entry name" value="SGNH_hydro_sf"/>
</dbReference>
<proteinExistence type="predicted"/>
<comment type="caution">
    <text evidence="1">The sequence shown here is derived from an EMBL/GenBank/DDBJ whole genome shotgun (WGS) entry which is preliminary data.</text>
</comment>
<dbReference type="OrthoDB" id="10265800at2759"/>
<evidence type="ECO:0000313" key="2">
    <source>
        <dbReference type="Proteomes" id="UP000299102"/>
    </source>
</evidence>
<sequence>MRSSPDIDIARDWKMVTVFMGANDLCSASCHSPVAWSPAAHARKLARALDYLHRHLPRTIVNLVPVLDVSVSVRVLRPPMCRLMHALFCSCFHRGGGELEWLVRAARLYQRAEEILVESGRYETRDDFTVVIQPFMRLFNAPQPPSLPLPLVIHQSYITHDCFHFSQKGHALAANLLWNNLLEPVGGKTDTGPPVLFRSFRCPSPAAPYIFTANNSRTYLATGRQDGGVPEENY</sequence>
<dbReference type="GO" id="GO:0004620">
    <property type="term" value="F:phospholipase activity"/>
    <property type="evidence" value="ECO:0007669"/>
    <property type="project" value="InterPro"/>
</dbReference>
<protein>
    <recommendedName>
        <fullName evidence="3">Phospholipase B1, membrane-associated</fullName>
    </recommendedName>
</protein>
<accession>A0A4C1T5K2</accession>
<dbReference type="EMBL" id="BGZK01000036">
    <property type="protein sequence ID" value="GBP09486.1"/>
    <property type="molecule type" value="Genomic_DNA"/>
</dbReference>
<dbReference type="Pfam" id="PF00657">
    <property type="entry name" value="Lipase_GDSL"/>
    <property type="match status" value="1"/>
</dbReference>
<dbReference type="SUPFAM" id="SSF52266">
    <property type="entry name" value="SGNH hydrolase"/>
    <property type="match status" value="1"/>
</dbReference>
<dbReference type="PANTHER" id="PTHR21325">
    <property type="entry name" value="PHOSPHOLIPASE B, PLB1"/>
    <property type="match status" value="1"/>
</dbReference>